<protein>
    <recommendedName>
        <fullName evidence="1">2EXR domain-containing protein</fullName>
    </recommendedName>
</protein>
<dbReference type="EMBL" id="JAQQWK010000009">
    <property type="protein sequence ID" value="KAK8035527.1"/>
    <property type="molecule type" value="Genomic_DNA"/>
</dbReference>
<evidence type="ECO:0000259" key="1">
    <source>
        <dbReference type="Pfam" id="PF20150"/>
    </source>
</evidence>
<gene>
    <name evidence="2" type="ORF">PG993_010522</name>
</gene>
<reference evidence="2 3" key="1">
    <citation type="submission" date="2023-01" db="EMBL/GenBank/DDBJ databases">
        <title>Analysis of 21 Apiospora genomes using comparative genomics revels a genus with tremendous synthesis potential of carbohydrate active enzymes and secondary metabolites.</title>
        <authorList>
            <person name="Sorensen T."/>
        </authorList>
    </citation>
    <scope>NUCLEOTIDE SEQUENCE [LARGE SCALE GENOMIC DNA]</scope>
    <source>
        <strain evidence="2 3">CBS 33761</strain>
    </source>
</reference>
<evidence type="ECO:0000313" key="3">
    <source>
        <dbReference type="Proteomes" id="UP001444661"/>
    </source>
</evidence>
<accession>A0ABR1SMU0</accession>
<sequence>MGTPRTRRATARKRRAPPPLDHFHLFTKLPPELRLMVWSMWRQDEPVLRHYMSLFHDTRFYAALDPAAKEFVRTSARSADSDQDDPLDPMEYKIRFPNQIQTIWGKQEHPLSVTFQSQLFHRKGGYRNLKPAFAWVNFEKDIFSIENVDHRLGGRFRFLLHHIGAKVPKPLAPDHWASRIQTLALQTECQPAFDPQHHFAYPSVFDLDFHLVGNRYGPYFTPAPLMGIDDQVLGLMASLKRILLVMEGFKLCDQVRSLIAATDPNTGGYLDYAAIQAAHDVETKEAGWNGQAER</sequence>
<keyword evidence="3" id="KW-1185">Reference proteome</keyword>
<feature type="domain" description="2EXR" evidence="1">
    <location>
        <begin position="23"/>
        <end position="142"/>
    </location>
</feature>
<dbReference type="InterPro" id="IPR045518">
    <property type="entry name" value="2EXR"/>
</dbReference>
<evidence type="ECO:0000313" key="2">
    <source>
        <dbReference type="EMBL" id="KAK8035527.1"/>
    </source>
</evidence>
<proteinExistence type="predicted"/>
<dbReference type="Pfam" id="PF20150">
    <property type="entry name" value="2EXR"/>
    <property type="match status" value="1"/>
</dbReference>
<dbReference type="Proteomes" id="UP001444661">
    <property type="component" value="Unassembled WGS sequence"/>
</dbReference>
<comment type="caution">
    <text evidence="2">The sequence shown here is derived from an EMBL/GenBank/DDBJ whole genome shotgun (WGS) entry which is preliminary data.</text>
</comment>
<name>A0ABR1SMU0_9PEZI</name>
<organism evidence="2 3">
    <name type="scientific">Apiospora rasikravindrae</name>
    <dbReference type="NCBI Taxonomy" id="990691"/>
    <lineage>
        <taxon>Eukaryota</taxon>
        <taxon>Fungi</taxon>
        <taxon>Dikarya</taxon>
        <taxon>Ascomycota</taxon>
        <taxon>Pezizomycotina</taxon>
        <taxon>Sordariomycetes</taxon>
        <taxon>Xylariomycetidae</taxon>
        <taxon>Amphisphaeriales</taxon>
        <taxon>Apiosporaceae</taxon>
        <taxon>Apiospora</taxon>
    </lineage>
</organism>